<organism evidence="2 3">
    <name type="scientific">Desulfobacter latus</name>
    <dbReference type="NCBI Taxonomy" id="2292"/>
    <lineage>
        <taxon>Bacteria</taxon>
        <taxon>Pseudomonadati</taxon>
        <taxon>Thermodesulfobacteriota</taxon>
        <taxon>Desulfobacteria</taxon>
        <taxon>Desulfobacterales</taxon>
        <taxon>Desulfobacteraceae</taxon>
        <taxon>Desulfobacter</taxon>
    </lineage>
</organism>
<dbReference type="SUPFAM" id="SSF109604">
    <property type="entry name" value="HD-domain/PDEase-like"/>
    <property type="match status" value="1"/>
</dbReference>
<dbReference type="EMBL" id="JACADJ010000060">
    <property type="protein sequence ID" value="NWH06143.1"/>
    <property type="molecule type" value="Genomic_DNA"/>
</dbReference>
<comment type="caution">
    <text evidence="2">The sequence shown here is derived from an EMBL/GenBank/DDBJ whole genome shotgun (WGS) entry which is preliminary data.</text>
</comment>
<dbReference type="Gene3D" id="1.10.3210.10">
    <property type="entry name" value="Hypothetical protein af1432"/>
    <property type="match status" value="1"/>
</dbReference>
<keyword evidence="3" id="KW-1185">Reference proteome</keyword>
<reference evidence="2 3" key="1">
    <citation type="submission" date="2020-06" db="EMBL/GenBank/DDBJ databases">
        <title>High-quality draft genome of sulfate reducer Desulfobacter latus type strain AcrS2 isolated from marine sediment.</title>
        <authorList>
            <person name="Hoppe M."/>
            <person name="Larsen C.K."/>
            <person name="Marshall I.P.G."/>
            <person name="Schramm A."/>
            <person name="Marietou A.G."/>
        </authorList>
    </citation>
    <scope>NUCLEOTIDE SEQUENCE [LARGE SCALE GENOMIC DNA]</scope>
    <source>
        <strain evidence="2 3">AcRS2</strain>
    </source>
</reference>
<feature type="domain" description="HDOD" evidence="1">
    <location>
        <begin position="28"/>
        <end position="228"/>
    </location>
</feature>
<dbReference type="PANTHER" id="PTHR33525:SF3">
    <property type="entry name" value="RIBONUCLEASE Y"/>
    <property type="match status" value="1"/>
</dbReference>
<evidence type="ECO:0000313" key="3">
    <source>
        <dbReference type="Proteomes" id="UP000553343"/>
    </source>
</evidence>
<dbReference type="InterPro" id="IPR052340">
    <property type="entry name" value="RNase_Y/CdgJ"/>
</dbReference>
<accession>A0A850T327</accession>
<sequence>MATKEKKQGESTIANAIALDILNSKITIPPMPANGPKLMSLIRKPIDDIEVDDFVNIIDSDPGLLSMILKLANSVFFKGFDEIYSLRSAIIRIGLQETVNSTNLYFFRRMFPKIPEIEGFQAQDYWAFSWACAIAARRLGHPNLDMNVNPGELYIAGLLHGIGKLILAIQYPFEFSKCIQTAARLKVPLHTVELDELGTTDTNIASTLLEIWHIPRRICTGVKFYHNPDLAPEEDRNVAALIQFAYAVASMSGIGKNGDGYVTSLDSTWVARQSGLPLSKQNIREAVVKEILASLEKKSESITGVAPRKQGSLYESKNTTYQHQDIYRKKKSISPTPKPAKTKPPETGFFAWIRSLFY</sequence>
<gene>
    <name evidence="2" type="ORF">HXW94_14300</name>
</gene>
<protein>
    <submittedName>
        <fullName evidence="2">HDOD domain-containing protein</fullName>
    </submittedName>
</protein>
<proteinExistence type="predicted"/>
<evidence type="ECO:0000313" key="2">
    <source>
        <dbReference type="EMBL" id="NWH06143.1"/>
    </source>
</evidence>
<dbReference type="Proteomes" id="UP000553343">
    <property type="component" value="Unassembled WGS sequence"/>
</dbReference>
<dbReference type="Pfam" id="PF08668">
    <property type="entry name" value="HDOD"/>
    <property type="match status" value="1"/>
</dbReference>
<dbReference type="InterPro" id="IPR013976">
    <property type="entry name" value="HDOD"/>
</dbReference>
<dbReference type="PROSITE" id="PS51833">
    <property type="entry name" value="HDOD"/>
    <property type="match status" value="1"/>
</dbReference>
<dbReference type="RefSeq" id="WP_178367596.1">
    <property type="nucleotide sequence ID" value="NZ_JACADJ010000060.1"/>
</dbReference>
<dbReference type="PANTHER" id="PTHR33525">
    <property type="match status" value="1"/>
</dbReference>
<name>A0A850T327_9BACT</name>
<dbReference type="AlphaFoldDB" id="A0A850T327"/>
<evidence type="ECO:0000259" key="1">
    <source>
        <dbReference type="PROSITE" id="PS51833"/>
    </source>
</evidence>